<dbReference type="EMBL" id="BARW01037555">
    <property type="protein sequence ID" value="GAJ24917.1"/>
    <property type="molecule type" value="Genomic_DNA"/>
</dbReference>
<evidence type="ECO:0000256" key="1">
    <source>
        <dbReference type="SAM" id="Coils"/>
    </source>
</evidence>
<sequence length="193" mass="21540">QAIRKAIKTRDDALVLLDAALITLEIVPEKKTTLDILTAEETGQKEILPEKPVEVKGAPEVVVDLKGTARIRARGPAGSIDELRGKVAGAIRRVEKLTAEFGTADIEKLESLSEEAKVLEKKKWETRSRLDNTLSGRTVEEIEKEKTKATAQINQILIDYPEWRSSPPDLNVILTRAEEVERNFFDEVKKAEA</sequence>
<reference evidence="2" key="1">
    <citation type="journal article" date="2014" name="Front. Microbiol.">
        <title>High frequency of phylogenetically diverse reductive dehalogenase-homologous genes in deep subseafloor sedimentary metagenomes.</title>
        <authorList>
            <person name="Kawai M."/>
            <person name="Futagami T."/>
            <person name="Toyoda A."/>
            <person name="Takaki Y."/>
            <person name="Nishi S."/>
            <person name="Hori S."/>
            <person name="Arai W."/>
            <person name="Tsubouchi T."/>
            <person name="Morono Y."/>
            <person name="Uchiyama I."/>
            <person name="Ito T."/>
            <person name="Fujiyama A."/>
            <person name="Inagaki F."/>
            <person name="Takami H."/>
        </authorList>
    </citation>
    <scope>NUCLEOTIDE SEQUENCE</scope>
    <source>
        <strain evidence="2">Expedition CK06-06</strain>
    </source>
</reference>
<gene>
    <name evidence="2" type="ORF">S12H4_57944</name>
</gene>
<name>X1VUL1_9ZZZZ</name>
<feature type="coiled-coil region" evidence="1">
    <location>
        <begin position="80"/>
        <end position="159"/>
    </location>
</feature>
<proteinExistence type="predicted"/>
<feature type="non-terminal residue" evidence="2">
    <location>
        <position position="1"/>
    </location>
</feature>
<feature type="non-terminal residue" evidence="2">
    <location>
        <position position="193"/>
    </location>
</feature>
<organism evidence="2">
    <name type="scientific">marine sediment metagenome</name>
    <dbReference type="NCBI Taxonomy" id="412755"/>
    <lineage>
        <taxon>unclassified sequences</taxon>
        <taxon>metagenomes</taxon>
        <taxon>ecological metagenomes</taxon>
    </lineage>
</organism>
<evidence type="ECO:0000313" key="2">
    <source>
        <dbReference type="EMBL" id="GAJ24917.1"/>
    </source>
</evidence>
<comment type="caution">
    <text evidence="2">The sequence shown here is derived from an EMBL/GenBank/DDBJ whole genome shotgun (WGS) entry which is preliminary data.</text>
</comment>
<accession>X1VUL1</accession>
<keyword evidence="1" id="KW-0175">Coiled coil</keyword>
<protein>
    <submittedName>
        <fullName evidence="2">Uncharacterized protein</fullName>
    </submittedName>
</protein>
<dbReference type="AlphaFoldDB" id="X1VUL1"/>